<feature type="compositionally biased region" description="Acidic residues" evidence="1">
    <location>
        <begin position="155"/>
        <end position="170"/>
    </location>
</feature>
<feature type="compositionally biased region" description="Polar residues" evidence="1">
    <location>
        <begin position="184"/>
        <end position="193"/>
    </location>
</feature>
<keyword evidence="3" id="KW-1185">Reference proteome</keyword>
<feature type="region of interest" description="Disordered" evidence="1">
    <location>
        <begin position="120"/>
        <end position="193"/>
    </location>
</feature>
<name>A0ABP1DLW2_9APHY</name>
<dbReference type="EMBL" id="OZ037948">
    <property type="protein sequence ID" value="CAL1708806.1"/>
    <property type="molecule type" value="Genomic_DNA"/>
</dbReference>
<organism evidence="2 3">
    <name type="scientific">Somion occarium</name>
    <dbReference type="NCBI Taxonomy" id="3059160"/>
    <lineage>
        <taxon>Eukaryota</taxon>
        <taxon>Fungi</taxon>
        <taxon>Dikarya</taxon>
        <taxon>Basidiomycota</taxon>
        <taxon>Agaricomycotina</taxon>
        <taxon>Agaricomycetes</taxon>
        <taxon>Polyporales</taxon>
        <taxon>Cerrenaceae</taxon>
        <taxon>Somion</taxon>
    </lineage>
</organism>
<evidence type="ECO:0000313" key="2">
    <source>
        <dbReference type="EMBL" id="CAL1708806.1"/>
    </source>
</evidence>
<sequence>MKLTLETLTNSKQKATYLMTSIQDEIQRKLGLFTALDLTSNSILTSIPTAEITGNNDAQMQYIKYEKDIVQRYGIELQGWTHSEWTTPRKMSTSLPPLETLLNALRSDACKFVKLTKAQLDAREKPVEKPRKKREDFGKKRKKRTSATDGGNNSGEEDGEEDDAEGDIEEATPPAPKKRRRSKAQMNTASGGN</sequence>
<evidence type="ECO:0000256" key="1">
    <source>
        <dbReference type="SAM" id="MobiDB-lite"/>
    </source>
</evidence>
<proteinExistence type="predicted"/>
<feature type="compositionally biased region" description="Basic and acidic residues" evidence="1">
    <location>
        <begin position="120"/>
        <end position="138"/>
    </location>
</feature>
<gene>
    <name evidence="2" type="ORF">GFSPODELE1_LOCUS7032</name>
</gene>
<reference evidence="3" key="1">
    <citation type="submission" date="2024-04" db="EMBL/GenBank/DDBJ databases">
        <authorList>
            <person name="Shaw F."/>
            <person name="Minotto A."/>
        </authorList>
    </citation>
    <scope>NUCLEOTIDE SEQUENCE [LARGE SCALE GENOMIC DNA]</scope>
</reference>
<dbReference type="Proteomes" id="UP001497453">
    <property type="component" value="Chromosome 5"/>
</dbReference>
<accession>A0ABP1DLW2</accession>
<protein>
    <submittedName>
        <fullName evidence="2">Uncharacterized protein</fullName>
    </submittedName>
</protein>
<evidence type="ECO:0000313" key="3">
    <source>
        <dbReference type="Proteomes" id="UP001497453"/>
    </source>
</evidence>